<evidence type="ECO:0000256" key="6">
    <source>
        <dbReference type="ARBA" id="ARBA00022755"/>
    </source>
</evidence>
<dbReference type="Gene3D" id="1.10.275.10">
    <property type="entry name" value="Fumarase/aspartase (N-terminal domain)"/>
    <property type="match status" value="1"/>
</dbReference>
<dbReference type="GO" id="GO:0004018">
    <property type="term" value="F:N6-(1,2-dicarboxyethyl)AMP AMP-lyase (fumarate-forming) activity"/>
    <property type="evidence" value="ECO:0007669"/>
    <property type="project" value="UniProtKB-UniRule"/>
</dbReference>
<dbReference type="NCBIfam" id="TIGR00928">
    <property type="entry name" value="purB"/>
    <property type="match status" value="1"/>
</dbReference>
<dbReference type="PRINTS" id="PR00149">
    <property type="entry name" value="FUMRATELYASE"/>
</dbReference>
<evidence type="ECO:0000256" key="8">
    <source>
        <dbReference type="ARBA" id="ARBA00024477"/>
    </source>
</evidence>
<dbReference type="InterPro" id="IPR008948">
    <property type="entry name" value="L-Aspartase-like"/>
</dbReference>
<dbReference type="CDD" id="cd01360">
    <property type="entry name" value="Adenylsuccinate_lyase_1"/>
    <property type="match status" value="1"/>
</dbReference>
<sequence length="432" mass="49021">MIPRYSREVAASIWKDDFKFSLWLEIELLACEAQAQLGNISRATLSTILEKAAFSIERIESIEREVKHDVIAFLTSVAEFVGPDARYIHMGMTSSDVIDTAFSLQLRRAGILLLEGLDKVIEALKERALEHKNTICVARTHGIHAEPITLGLKFARFYQEFKRNRLRLSQAIKEVSVCKISGAVGQFGNIDPFVQEYVAEKLDLEPESLATQVIPRDRHAVFFGTLALIASSVENIATEIRHLQRSEVLECSEYFSPGQKGSSAMPHKKNPILSENLTGLARIVRSTVIPFLENVTLWHERDISHSSVERVCAPTACITLDFALERLSTVIRELVIFEKNIEKNLELLGGLIFSQKILLALIESGKTREEAYRIVQENAMRSWTDTSTSFMENIKMDKRVTLQEVDKLFCYENYLRHLDHMFERVFGASEAN</sequence>
<proteinExistence type="inferred from homology"/>
<comment type="similarity">
    <text evidence="3 12">Belongs to the lyase 1 family. Adenylosuccinate lyase subfamily.</text>
</comment>
<reference evidence="14 15" key="1">
    <citation type="journal article" date="2020" name="MBio">
        <title>Erratum for Teymournejad et al., 'Isolation and Molecular Analysis of a Novel Neorickettsia Species That Causes Potomac Horse Fever'.</title>
        <authorList>
            <person name="Teymournejad O."/>
            <person name="Lin M."/>
            <person name="Bekebrede H."/>
            <person name="Kamr A."/>
            <person name="Toribio R.E."/>
            <person name="Arroyo L.G."/>
            <person name="Baird J.D."/>
            <person name="Rikihisa Y."/>
        </authorList>
    </citation>
    <scope>NUCLEOTIDE SEQUENCE [LARGE SCALE GENOMIC DNA]</scope>
    <source>
        <strain evidence="14 15">Fin17</strain>
    </source>
</reference>
<comment type="pathway">
    <text evidence="2 12">Purine metabolism; AMP biosynthesis via de novo pathway; AMP from IMP: step 2/2.</text>
</comment>
<dbReference type="UniPathway" id="UPA00075">
    <property type="reaction ID" value="UER00336"/>
</dbReference>
<dbReference type="PROSITE" id="PS00163">
    <property type="entry name" value="FUMARATE_LYASES"/>
    <property type="match status" value="1"/>
</dbReference>
<organism evidence="14 15">
    <name type="scientific">Neorickettsia findlayensis</name>
    <dbReference type="NCBI Taxonomy" id="2686014"/>
    <lineage>
        <taxon>Bacteria</taxon>
        <taxon>Pseudomonadati</taxon>
        <taxon>Pseudomonadota</taxon>
        <taxon>Alphaproteobacteria</taxon>
        <taxon>Rickettsiales</taxon>
        <taxon>Anaplasmataceae</taxon>
        <taxon>Neorickettsia</taxon>
    </lineage>
</organism>
<dbReference type="Proteomes" id="UP000464912">
    <property type="component" value="Chromosome"/>
</dbReference>
<evidence type="ECO:0000256" key="4">
    <source>
        <dbReference type="ARBA" id="ARBA00012339"/>
    </source>
</evidence>
<comment type="catalytic activity">
    <reaction evidence="10">
        <text>N(6)-(1,2-dicarboxyethyl)-AMP = fumarate + AMP</text>
        <dbReference type="Rhea" id="RHEA:16853"/>
        <dbReference type="ChEBI" id="CHEBI:29806"/>
        <dbReference type="ChEBI" id="CHEBI:57567"/>
        <dbReference type="ChEBI" id="CHEBI:456215"/>
        <dbReference type="EC" id="4.3.2.2"/>
    </reaction>
    <physiologicalReaction direction="left-to-right" evidence="10">
        <dbReference type="Rhea" id="RHEA:16854"/>
    </physiologicalReaction>
</comment>
<dbReference type="InterPro" id="IPR022761">
    <property type="entry name" value="Fumarate_lyase_N"/>
</dbReference>
<reference evidence="14 15" key="2">
    <citation type="journal article" date="2020" name="MBio">
        <title>Isolation and Molecular Analysis of a Novel Neorickettsia Species That Causes Potomac Horse Fever.</title>
        <authorList>
            <person name="Teymournejad O."/>
            <person name="Lin M."/>
            <person name="Bekebrede H."/>
            <person name="Kamr A."/>
            <person name="Toribio R.E."/>
            <person name="Arroyo L.G."/>
            <person name="Baird J.D."/>
            <person name="Rikihisa Y."/>
        </authorList>
    </citation>
    <scope>NUCLEOTIDE SEQUENCE [LARGE SCALE GENOMIC DNA]</scope>
    <source>
        <strain evidence="14 15">Fin17</strain>
    </source>
</reference>
<dbReference type="InterPro" id="IPR020557">
    <property type="entry name" value="Fumarate_lyase_CS"/>
</dbReference>
<dbReference type="Pfam" id="PF00206">
    <property type="entry name" value="Lyase_1"/>
    <property type="match status" value="1"/>
</dbReference>
<protein>
    <recommendedName>
        <fullName evidence="5 11">Adenylosuccinate lyase</fullName>
        <shortName evidence="12">ASL</shortName>
        <ecNumber evidence="4 11">4.3.2.2</ecNumber>
    </recommendedName>
    <alternativeName>
        <fullName evidence="9 12">Adenylosuccinase</fullName>
    </alternativeName>
</protein>
<dbReference type="EC" id="4.3.2.2" evidence="4 11"/>
<evidence type="ECO:0000259" key="13">
    <source>
        <dbReference type="SMART" id="SM00998"/>
    </source>
</evidence>
<keyword evidence="6 12" id="KW-0658">Purine biosynthesis</keyword>
<gene>
    <name evidence="14" type="ORF">GP480_00250</name>
</gene>
<evidence type="ECO:0000256" key="12">
    <source>
        <dbReference type="RuleBase" id="RU361172"/>
    </source>
</evidence>
<evidence type="ECO:0000256" key="3">
    <source>
        <dbReference type="ARBA" id="ARBA00008273"/>
    </source>
</evidence>
<dbReference type="Gene3D" id="1.10.40.30">
    <property type="entry name" value="Fumarase/aspartase (C-terminal domain)"/>
    <property type="match status" value="1"/>
</dbReference>
<dbReference type="PANTHER" id="PTHR43172">
    <property type="entry name" value="ADENYLOSUCCINATE LYASE"/>
    <property type="match status" value="1"/>
</dbReference>
<dbReference type="KEGG" id="nef:GP480_00250"/>
<dbReference type="SMART" id="SM00998">
    <property type="entry name" value="ADSL_C"/>
    <property type="match status" value="1"/>
</dbReference>
<dbReference type="GO" id="GO:0070626">
    <property type="term" value="F:(S)-2-(5-amino-1-(5-phospho-D-ribosyl)imidazole-4-carboxamido) succinate lyase (fumarate-forming) activity"/>
    <property type="evidence" value="ECO:0007669"/>
    <property type="project" value="TreeGrafter"/>
</dbReference>
<dbReference type="GO" id="GO:0044208">
    <property type="term" value="P:'de novo' AMP biosynthetic process"/>
    <property type="evidence" value="ECO:0007669"/>
    <property type="project" value="UniProtKB-UniPathway"/>
</dbReference>
<dbReference type="SUPFAM" id="SSF48557">
    <property type="entry name" value="L-aspartase-like"/>
    <property type="match status" value="1"/>
</dbReference>
<dbReference type="InterPro" id="IPR004769">
    <property type="entry name" value="Pur_lyase"/>
</dbReference>
<dbReference type="EMBL" id="CP047224">
    <property type="protein sequence ID" value="QHD64911.1"/>
    <property type="molecule type" value="Genomic_DNA"/>
</dbReference>
<dbReference type="RefSeq" id="WP_160094808.1">
    <property type="nucleotide sequence ID" value="NZ_CP047224.1"/>
</dbReference>
<accession>A0A6P1GAF8</accession>
<name>A0A6P1GAF8_9RICK</name>
<evidence type="ECO:0000256" key="1">
    <source>
        <dbReference type="ARBA" id="ARBA00004706"/>
    </source>
</evidence>
<dbReference type="GO" id="GO:0006189">
    <property type="term" value="P:'de novo' IMP biosynthetic process"/>
    <property type="evidence" value="ECO:0007669"/>
    <property type="project" value="UniProtKB-UniPathway"/>
</dbReference>
<comment type="pathway">
    <text evidence="1 12">Purine metabolism; IMP biosynthesis via de novo pathway; 5-amino-1-(5-phospho-D-ribosyl)imidazole-4-carboxamide from 5-amino-1-(5-phospho-D-ribosyl)imidazole-4-carboxylate: step 2/2.</text>
</comment>
<keyword evidence="7 12" id="KW-0456">Lyase</keyword>
<comment type="catalytic activity">
    <reaction evidence="8">
        <text>(2S)-2-[5-amino-1-(5-phospho-beta-D-ribosyl)imidazole-4-carboxamido]succinate = 5-amino-1-(5-phospho-beta-D-ribosyl)imidazole-4-carboxamide + fumarate</text>
        <dbReference type="Rhea" id="RHEA:23920"/>
        <dbReference type="ChEBI" id="CHEBI:29806"/>
        <dbReference type="ChEBI" id="CHEBI:58443"/>
        <dbReference type="ChEBI" id="CHEBI:58475"/>
        <dbReference type="EC" id="4.3.2.2"/>
    </reaction>
    <physiologicalReaction direction="left-to-right" evidence="8">
        <dbReference type="Rhea" id="RHEA:23921"/>
    </physiologicalReaction>
</comment>
<dbReference type="PRINTS" id="PR00145">
    <property type="entry name" value="ARGSUCLYASE"/>
</dbReference>
<feature type="domain" description="Adenylosuccinate lyase C-terminal" evidence="13">
    <location>
        <begin position="349"/>
        <end position="426"/>
    </location>
</feature>
<dbReference type="AlphaFoldDB" id="A0A6P1GAF8"/>
<dbReference type="InterPro" id="IPR024083">
    <property type="entry name" value="Fumarase/histidase_N"/>
</dbReference>
<dbReference type="InterPro" id="IPR019468">
    <property type="entry name" value="AdenyloSucc_lyase_C"/>
</dbReference>
<evidence type="ECO:0000256" key="7">
    <source>
        <dbReference type="ARBA" id="ARBA00023239"/>
    </source>
</evidence>
<evidence type="ECO:0000313" key="14">
    <source>
        <dbReference type="EMBL" id="QHD64911.1"/>
    </source>
</evidence>
<dbReference type="UniPathway" id="UPA00074">
    <property type="reaction ID" value="UER00132"/>
</dbReference>
<dbReference type="FunFam" id="1.20.200.10:FF:000008">
    <property type="entry name" value="Adenylosuccinate lyase"/>
    <property type="match status" value="1"/>
</dbReference>
<evidence type="ECO:0000256" key="11">
    <source>
        <dbReference type="NCBIfam" id="TIGR00928"/>
    </source>
</evidence>
<evidence type="ECO:0000256" key="5">
    <source>
        <dbReference type="ARBA" id="ARBA00017058"/>
    </source>
</evidence>
<dbReference type="Pfam" id="PF10397">
    <property type="entry name" value="ADSL_C"/>
    <property type="match status" value="1"/>
</dbReference>
<dbReference type="GO" id="GO:0005829">
    <property type="term" value="C:cytosol"/>
    <property type="evidence" value="ECO:0007669"/>
    <property type="project" value="TreeGrafter"/>
</dbReference>
<evidence type="ECO:0000313" key="15">
    <source>
        <dbReference type="Proteomes" id="UP000464912"/>
    </source>
</evidence>
<dbReference type="Gene3D" id="1.20.200.10">
    <property type="entry name" value="Fumarase/aspartase (Central domain)"/>
    <property type="match status" value="1"/>
</dbReference>
<keyword evidence="15" id="KW-1185">Reference proteome</keyword>
<dbReference type="InterPro" id="IPR000362">
    <property type="entry name" value="Fumarate_lyase_fam"/>
</dbReference>
<dbReference type="PANTHER" id="PTHR43172:SF1">
    <property type="entry name" value="ADENYLOSUCCINATE LYASE"/>
    <property type="match status" value="1"/>
</dbReference>
<evidence type="ECO:0000256" key="2">
    <source>
        <dbReference type="ARBA" id="ARBA00004734"/>
    </source>
</evidence>
<evidence type="ECO:0000256" key="10">
    <source>
        <dbReference type="ARBA" id="ARBA00049115"/>
    </source>
</evidence>
<evidence type="ECO:0000256" key="9">
    <source>
        <dbReference type="ARBA" id="ARBA00030717"/>
    </source>
</evidence>